<dbReference type="Pfam" id="PF21716">
    <property type="entry name" value="dnstrm_HI1420"/>
    <property type="match status" value="1"/>
</dbReference>
<dbReference type="InterPro" id="IPR010982">
    <property type="entry name" value="Lambda_DNA-bd_dom_sf"/>
</dbReference>
<reference evidence="1" key="1">
    <citation type="submission" date="2016-03" db="EMBL/GenBank/DDBJ databases">
        <title>Microsymbionts genomes from the relict species Vavilovia formosa.</title>
        <authorList>
            <person name="Chirak E."/>
            <person name="Kimeklis A."/>
            <person name="Kopat V."/>
            <person name="Andronov E."/>
        </authorList>
    </citation>
    <scope>NUCLEOTIDE SEQUENCE [LARGE SCALE GENOMIC DNA]</scope>
    <source>
        <strain evidence="1">Vaf12</strain>
    </source>
</reference>
<dbReference type="AlphaFoldDB" id="A0A154I9G4"/>
<proteinExistence type="predicted"/>
<dbReference type="PANTHER" id="PTHR40275:SF1">
    <property type="entry name" value="SSL7038 PROTEIN"/>
    <property type="match status" value="1"/>
</dbReference>
<dbReference type="EMBL" id="LVYU01000139">
    <property type="protein sequence ID" value="KZA97105.1"/>
    <property type="molecule type" value="Genomic_DNA"/>
</dbReference>
<dbReference type="InterPro" id="IPR001387">
    <property type="entry name" value="Cro/C1-type_HTH"/>
</dbReference>
<dbReference type="NCBIfam" id="TIGR02684">
    <property type="entry name" value="dnstrm_HI1420"/>
    <property type="match status" value="1"/>
</dbReference>
<evidence type="ECO:0000313" key="1">
    <source>
        <dbReference type="EMBL" id="KZA97105.1"/>
    </source>
</evidence>
<dbReference type="GO" id="GO:0003677">
    <property type="term" value="F:DNA binding"/>
    <property type="evidence" value="ECO:0007669"/>
    <property type="project" value="InterPro"/>
</dbReference>
<protein>
    <submittedName>
        <fullName evidence="1">Addiction module antitoxin</fullName>
    </submittedName>
</protein>
<gene>
    <name evidence="1" type="ORF">A4A59_32965</name>
</gene>
<comment type="caution">
    <text evidence="1">The sequence shown here is derived from an EMBL/GenBank/DDBJ whole genome shotgun (WGS) entry which is preliminary data.</text>
</comment>
<organism evidence="1">
    <name type="scientific">Rhizobium leguminosarum</name>
    <dbReference type="NCBI Taxonomy" id="384"/>
    <lineage>
        <taxon>Bacteria</taxon>
        <taxon>Pseudomonadati</taxon>
        <taxon>Pseudomonadota</taxon>
        <taxon>Alphaproteobacteria</taxon>
        <taxon>Hyphomicrobiales</taxon>
        <taxon>Rhizobiaceae</taxon>
        <taxon>Rhizobium/Agrobacterium group</taxon>
        <taxon>Rhizobium</taxon>
    </lineage>
</organism>
<dbReference type="SUPFAM" id="SSF47413">
    <property type="entry name" value="lambda repressor-like DNA-binding domains"/>
    <property type="match status" value="1"/>
</dbReference>
<dbReference type="Gene3D" id="1.10.260.40">
    <property type="entry name" value="lambda repressor-like DNA-binding domains"/>
    <property type="match status" value="1"/>
</dbReference>
<dbReference type="InterPro" id="IPR014057">
    <property type="entry name" value="HI1420"/>
</dbReference>
<sequence>MALEITPFDATEFLDTEESQAHLIEDAFESGDAGYIAHALGVVAKARGMSQVARDAGVTREALYKSLSEKGDPKLSTLIGVAAALGYKLTATRVGDSDMREDERRSA</sequence>
<dbReference type="CDD" id="cd00093">
    <property type="entry name" value="HTH_XRE"/>
    <property type="match status" value="1"/>
</dbReference>
<dbReference type="RefSeq" id="WP_062944933.1">
    <property type="nucleotide sequence ID" value="NZ_CP171844.1"/>
</dbReference>
<dbReference type="PANTHER" id="PTHR40275">
    <property type="entry name" value="SSL7038 PROTEIN"/>
    <property type="match status" value="1"/>
</dbReference>
<accession>A0A154I9G4</accession>
<name>A0A154I9G4_RHILE</name>